<comment type="function">
    <text evidence="6 8">Allows the formation of correctly charged Gln-tRNA(Gln) through the transamidation of misacylated Glu-tRNA(Gln) in organisms which lack glutaminyl-tRNA synthetase. The reaction takes place in the presence of glutamine and ATP through an activated gamma-phospho-Glu-tRNA(Gln).</text>
</comment>
<protein>
    <recommendedName>
        <fullName evidence="8">Glutamyl-tRNA(Gln) amidotransferase subunit A</fullName>
        <shortName evidence="8">Glu-ADT subunit A</shortName>
        <ecNumber evidence="8">6.3.5.7</ecNumber>
    </recommendedName>
</protein>
<dbReference type="PANTHER" id="PTHR11895:SF151">
    <property type="entry name" value="GLUTAMYL-TRNA(GLN) AMIDOTRANSFERASE SUBUNIT A"/>
    <property type="match status" value="1"/>
</dbReference>
<gene>
    <name evidence="8" type="primary">gatA</name>
    <name evidence="10" type="ORF">BSOLF_1361</name>
</gene>
<feature type="active site" description="Acyl-ester intermediate" evidence="8">
    <location>
        <position position="184"/>
    </location>
</feature>
<evidence type="ECO:0000259" key="9">
    <source>
        <dbReference type="Pfam" id="PF01425"/>
    </source>
</evidence>
<dbReference type="PANTHER" id="PTHR11895">
    <property type="entry name" value="TRANSAMIDASE"/>
    <property type="match status" value="1"/>
</dbReference>
<reference evidence="11" key="1">
    <citation type="journal article" date="2018" name="Sci. Rep.">
        <title>Lignite coal burning seam in the remote Altai Mountains harbors a hydrogen-driven thermophilic microbial community.</title>
        <authorList>
            <person name="Kadnikov V.V."/>
            <person name="Mardanov A.V."/>
            <person name="Ivasenko D.A."/>
            <person name="Antsiferov D.V."/>
            <person name="Beletsky A.V."/>
            <person name="Karnachuk O.V."/>
            <person name="Ravin N.V."/>
        </authorList>
    </citation>
    <scope>NUCLEOTIDE SEQUENCE [LARGE SCALE GENOMIC DNA]</scope>
</reference>
<dbReference type="Proteomes" id="UP000244338">
    <property type="component" value="Unassembled WGS sequence"/>
</dbReference>
<keyword evidence="4 8" id="KW-0067">ATP-binding</keyword>
<dbReference type="InterPro" id="IPR020556">
    <property type="entry name" value="Amidase_CS"/>
</dbReference>
<comment type="similarity">
    <text evidence="1 8">Belongs to the amidase family. GatA subfamily.</text>
</comment>
<keyword evidence="5 8" id="KW-0648">Protein biosynthesis</keyword>
<dbReference type="InterPro" id="IPR004412">
    <property type="entry name" value="GatA"/>
</dbReference>
<evidence type="ECO:0000256" key="1">
    <source>
        <dbReference type="ARBA" id="ARBA00008069"/>
    </source>
</evidence>
<name>A0A2R6Y4A5_9BACL</name>
<comment type="caution">
    <text evidence="10">The sequence shown here is derived from an EMBL/GenBank/DDBJ whole genome shotgun (WGS) entry which is preliminary data.</text>
</comment>
<feature type="active site" description="Charge relay system" evidence="8">
    <location>
        <position position="160"/>
    </location>
</feature>
<dbReference type="SUPFAM" id="SSF75304">
    <property type="entry name" value="Amidase signature (AS) enzymes"/>
    <property type="match status" value="1"/>
</dbReference>
<keyword evidence="2 8" id="KW-0436">Ligase</keyword>
<dbReference type="InterPro" id="IPR000120">
    <property type="entry name" value="Amidase"/>
</dbReference>
<dbReference type="GO" id="GO:0030956">
    <property type="term" value="C:glutamyl-tRNA(Gln) amidotransferase complex"/>
    <property type="evidence" value="ECO:0007669"/>
    <property type="project" value="InterPro"/>
</dbReference>
<dbReference type="GO" id="GO:0005524">
    <property type="term" value="F:ATP binding"/>
    <property type="evidence" value="ECO:0007669"/>
    <property type="project" value="UniProtKB-KW"/>
</dbReference>
<evidence type="ECO:0000313" key="10">
    <source>
        <dbReference type="EMBL" id="PTQ57483.1"/>
    </source>
</evidence>
<dbReference type="InterPro" id="IPR023631">
    <property type="entry name" value="Amidase_dom"/>
</dbReference>
<dbReference type="EC" id="6.3.5.7" evidence="8"/>
<evidence type="ECO:0000256" key="8">
    <source>
        <dbReference type="HAMAP-Rule" id="MF_00120"/>
    </source>
</evidence>
<dbReference type="EMBL" id="PEBX01000006">
    <property type="protein sequence ID" value="PTQ57483.1"/>
    <property type="molecule type" value="Genomic_DNA"/>
</dbReference>
<comment type="subunit">
    <text evidence="8">Heterotrimer of A, B and C subunits.</text>
</comment>
<dbReference type="InterPro" id="IPR036928">
    <property type="entry name" value="AS_sf"/>
</dbReference>
<evidence type="ECO:0000256" key="4">
    <source>
        <dbReference type="ARBA" id="ARBA00022840"/>
    </source>
</evidence>
<sequence length="497" mass="54591">MGEALYEKSLLVLRKLLQDGDLTVSEVVQSYLTRVRTVETRVGSFIELAEEEALLQGAKTLDERRSRGEGDISHHPLYGLPVGMKDNIAVRGMRMTNASRMLEHYRSPYDATVTTRLREAEGIIMGKLNMDEFAMGSSTETSALQTTRNPWHTDYVPGGSSGGSAAAVAAGEVAFAFGTDSGGSIRQPAAYTGVVGFKPTYGRISRFGVAAFASSFDTVGFLTRDALDAAFILDIFSGFDEKDTTSLPHEPTNVYHTLKDRDPDTFLKGLRIAVPHEFMGEVISPEVKARIEEAFHVLEQAGAHIEYVHFPHMAYAEPAYYILTSAEASSNMSRFDGVRYGYRAKDVEDIETMFKKTRSEGLGWEVKRRILLGTFSLSAGHYEAFYQKAQKVRTLIHEDFARLFADYDVVLGPTTPTAAFKFGERLSDPLKMYESDLLTVIANLAGLPAISVPAGFTSAGLPVGLQIMGPMLGEEEVLGVAHAYQTLTEHHLARPTL</sequence>
<proteinExistence type="inferred from homology"/>
<dbReference type="Pfam" id="PF01425">
    <property type="entry name" value="Amidase"/>
    <property type="match status" value="1"/>
</dbReference>
<dbReference type="AlphaFoldDB" id="A0A2R6Y4A5"/>
<comment type="catalytic activity">
    <reaction evidence="7 8">
        <text>L-glutamyl-tRNA(Gln) + L-glutamine + ATP + H2O = L-glutaminyl-tRNA(Gln) + L-glutamate + ADP + phosphate + H(+)</text>
        <dbReference type="Rhea" id="RHEA:17521"/>
        <dbReference type="Rhea" id="RHEA-COMP:9681"/>
        <dbReference type="Rhea" id="RHEA-COMP:9684"/>
        <dbReference type="ChEBI" id="CHEBI:15377"/>
        <dbReference type="ChEBI" id="CHEBI:15378"/>
        <dbReference type="ChEBI" id="CHEBI:29985"/>
        <dbReference type="ChEBI" id="CHEBI:30616"/>
        <dbReference type="ChEBI" id="CHEBI:43474"/>
        <dbReference type="ChEBI" id="CHEBI:58359"/>
        <dbReference type="ChEBI" id="CHEBI:78520"/>
        <dbReference type="ChEBI" id="CHEBI:78521"/>
        <dbReference type="ChEBI" id="CHEBI:456216"/>
        <dbReference type="EC" id="6.3.5.7"/>
    </reaction>
</comment>
<evidence type="ECO:0000256" key="2">
    <source>
        <dbReference type="ARBA" id="ARBA00022598"/>
    </source>
</evidence>
<keyword evidence="10" id="KW-0808">Transferase</keyword>
<feature type="active site" description="Charge relay system" evidence="8">
    <location>
        <position position="85"/>
    </location>
</feature>
<evidence type="ECO:0000256" key="3">
    <source>
        <dbReference type="ARBA" id="ARBA00022741"/>
    </source>
</evidence>
<evidence type="ECO:0000256" key="5">
    <source>
        <dbReference type="ARBA" id="ARBA00022917"/>
    </source>
</evidence>
<keyword evidence="3 8" id="KW-0547">Nucleotide-binding</keyword>
<evidence type="ECO:0000256" key="6">
    <source>
        <dbReference type="ARBA" id="ARBA00025295"/>
    </source>
</evidence>
<evidence type="ECO:0000313" key="11">
    <source>
        <dbReference type="Proteomes" id="UP000244338"/>
    </source>
</evidence>
<dbReference type="GO" id="GO:0006412">
    <property type="term" value="P:translation"/>
    <property type="evidence" value="ECO:0007669"/>
    <property type="project" value="UniProtKB-UniRule"/>
</dbReference>
<dbReference type="GO" id="GO:0016740">
    <property type="term" value="F:transferase activity"/>
    <property type="evidence" value="ECO:0007669"/>
    <property type="project" value="UniProtKB-KW"/>
</dbReference>
<evidence type="ECO:0000256" key="7">
    <source>
        <dbReference type="ARBA" id="ARBA00047407"/>
    </source>
</evidence>
<dbReference type="Gene3D" id="3.90.1300.10">
    <property type="entry name" value="Amidase signature (AS) domain"/>
    <property type="match status" value="1"/>
</dbReference>
<dbReference type="HAMAP" id="MF_00120">
    <property type="entry name" value="GatA"/>
    <property type="match status" value="1"/>
</dbReference>
<dbReference type="NCBIfam" id="TIGR00132">
    <property type="entry name" value="gatA"/>
    <property type="match status" value="1"/>
</dbReference>
<dbReference type="PROSITE" id="PS00571">
    <property type="entry name" value="AMIDASES"/>
    <property type="match status" value="1"/>
</dbReference>
<dbReference type="GO" id="GO:0050567">
    <property type="term" value="F:glutaminyl-tRNA synthase (glutamine-hydrolyzing) activity"/>
    <property type="evidence" value="ECO:0007669"/>
    <property type="project" value="UniProtKB-UniRule"/>
</dbReference>
<feature type="domain" description="Amidase" evidence="9">
    <location>
        <begin position="26"/>
        <end position="478"/>
    </location>
</feature>
<accession>A0A2R6Y4A5</accession>
<organism evidence="10 11">
    <name type="scientific">Candidatus Carbonibacillus altaicus</name>
    <dbReference type="NCBI Taxonomy" id="2163959"/>
    <lineage>
        <taxon>Bacteria</taxon>
        <taxon>Bacillati</taxon>
        <taxon>Bacillota</taxon>
        <taxon>Bacilli</taxon>
        <taxon>Bacillales</taxon>
        <taxon>Candidatus Carbonibacillus</taxon>
    </lineage>
</organism>